<protein>
    <submittedName>
        <fullName evidence="1">Uncharacterized protein</fullName>
    </submittedName>
</protein>
<organism evidence="1 2">
    <name type="scientific">Escherichia coli O157:H7 (strain EC869)</name>
    <dbReference type="NCBI Taxonomy" id="478008"/>
    <lineage>
        <taxon>Bacteria</taxon>
        <taxon>Pseudomonadati</taxon>
        <taxon>Pseudomonadota</taxon>
        <taxon>Gammaproteobacteria</taxon>
        <taxon>Enterobacterales</taxon>
        <taxon>Enterobacteriaceae</taxon>
        <taxon>Escherichia</taxon>
    </lineage>
</organism>
<accession>A0A0H3PS77</accession>
<proteinExistence type="predicted"/>
<dbReference type="BioCyc" id="ECOL478008-HMP:G76-485852-MONOMER"/>
<evidence type="ECO:0000313" key="1">
    <source>
        <dbReference type="EMBL" id="EDU92148.1"/>
    </source>
</evidence>
<gene>
    <name evidence="1" type="ORF">ECH7EC869_4529</name>
</gene>
<evidence type="ECO:0000313" key="2">
    <source>
        <dbReference type="Proteomes" id="UP000004641"/>
    </source>
</evidence>
<dbReference type="AlphaFoldDB" id="A0A0H3PS77"/>
<dbReference type="Proteomes" id="UP000004641">
    <property type="component" value="Unassembled WGS sequence"/>
</dbReference>
<sequence>MCQSWIGEYCYPDNALMPHPVSVPKYGMYSGTIRRDYLRR</sequence>
<comment type="caution">
    <text evidence="1">The sequence shown here is derived from an EMBL/GenBank/DDBJ whole genome shotgun (WGS) entry which is preliminary data.</text>
</comment>
<dbReference type="EMBL" id="ABHU01000004">
    <property type="protein sequence ID" value="EDU92148.1"/>
    <property type="molecule type" value="Genomic_DNA"/>
</dbReference>
<reference evidence="1 2" key="1">
    <citation type="journal article" date="2011" name="Appl. Environ. Microbiol.">
        <title>Genome signatures of Escherichia coli O157:H7 isolates from the bovine host reservoir.</title>
        <authorList>
            <person name="Eppinger M."/>
            <person name="Mammel M.K."/>
            <person name="Leclerc J.E."/>
            <person name="Ravel J."/>
            <person name="Cebula T.A."/>
        </authorList>
    </citation>
    <scope>NUCLEOTIDE SEQUENCE [LARGE SCALE GENOMIC DNA]</scope>
    <source>
        <strain evidence="1 2">EC869</strain>
    </source>
</reference>
<name>A0A0H3PS77_ECO5C</name>